<keyword evidence="5" id="KW-0255">Endonuclease</keyword>
<dbReference type="InterPro" id="IPR043128">
    <property type="entry name" value="Rev_trsase/Diguanyl_cyclase"/>
</dbReference>
<feature type="domain" description="CCHC-type" evidence="10">
    <location>
        <begin position="619"/>
        <end position="634"/>
    </location>
</feature>
<keyword evidence="2" id="KW-0808">Transferase</keyword>
<organism evidence="13 14">
    <name type="scientific">Cordylochernes scorpioides</name>
    <dbReference type="NCBI Taxonomy" id="51811"/>
    <lineage>
        <taxon>Eukaryota</taxon>
        <taxon>Metazoa</taxon>
        <taxon>Ecdysozoa</taxon>
        <taxon>Arthropoda</taxon>
        <taxon>Chelicerata</taxon>
        <taxon>Arachnida</taxon>
        <taxon>Pseudoscorpiones</taxon>
        <taxon>Cheliferoidea</taxon>
        <taxon>Chernetidae</taxon>
        <taxon>Cordylochernes</taxon>
    </lineage>
</organism>
<evidence type="ECO:0000256" key="5">
    <source>
        <dbReference type="ARBA" id="ARBA00022759"/>
    </source>
</evidence>
<dbReference type="Gene3D" id="1.10.340.70">
    <property type="match status" value="2"/>
</dbReference>
<dbReference type="Pfam" id="PF00665">
    <property type="entry name" value="rve"/>
    <property type="match status" value="2"/>
</dbReference>
<dbReference type="CDD" id="cd09274">
    <property type="entry name" value="RNase_HI_RT_Ty3"/>
    <property type="match status" value="1"/>
</dbReference>
<evidence type="ECO:0000256" key="7">
    <source>
        <dbReference type="ARBA" id="ARBA00022918"/>
    </source>
</evidence>
<feature type="domain" description="Reverse transcriptase" evidence="11">
    <location>
        <begin position="861"/>
        <end position="1041"/>
    </location>
</feature>
<dbReference type="InterPro" id="IPR012337">
    <property type="entry name" value="RNaseH-like_sf"/>
</dbReference>
<dbReference type="InterPro" id="IPR041373">
    <property type="entry name" value="RT_RNaseH"/>
</dbReference>
<evidence type="ECO:0000256" key="9">
    <source>
        <dbReference type="SAM" id="Coils"/>
    </source>
</evidence>
<dbReference type="PROSITE" id="PS50994">
    <property type="entry name" value="INTEGRASE"/>
    <property type="match status" value="2"/>
</dbReference>
<dbReference type="InterPro" id="IPR050951">
    <property type="entry name" value="Retrovirus_Pol_polyprotein"/>
</dbReference>
<keyword evidence="8" id="KW-0863">Zinc-finger</keyword>
<evidence type="ECO:0000259" key="12">
    <source>
        <dbReference type="PROSITE" id="PS50994"/>
    </source>
</evidence>
<dbReference type="Pfam" id="PF00078">
    <property type="entry name" value="RVT_1"/>
    <property type="match status" value="1"/>
</dbReference>
<dbReference type="PANTHER" id="PTHR37984">
    <property type="entry name" value="PROTEIN CBG26694"/>
    <property type="match status" value="1"/>
</dbReference>
<name>A0ABY6KFC7_9ARAC</name>
<dbReference type="SUPFAM" id="SSF50630">
    <property type="entry name" value="Acid proteases"/>
    <property type="match status" value="1"/>
</dbReference>
<feature type="domain" description="Integrase catalytic" evidence="12">
    <location>
        <begin position="1383"/>
        <end position="1541"/>
    </location>
</feature>
<dbReference type="PROSITE" id="PS50878">
    <property type="entry name" value="RT_POL"/>
    <property type="match status" value="1"/>
</dbReference>
<dbReference type="Pfam" id="PF17921">
    <property type="entry name" value="Integrase_H2C2"/>
    <property type="match status" value="2"/>
</dbReference>
<dbReference type="Pfam" id="PF00098">
    <property type="entry name" value="zf-CCHC"/>
    <property type="match status" value="2"/>
</dbReference>
<dbReference type="InterPro" id="IPR036875">
    <property type="entry name" value="Znf_CCHC_sf"/>
</dbReference>
<keyword evidence="4" id="KW-0540">Nuclease</keyword>
<evidence type="ECO:0000313" key="14">
    <source>
        <dbReference type="Proteomes" id="UP001235939"/>
    </source>
</evidence>
<evidence type="ECO:0000256" key="8">
    <source>
        <dbReference type="PROSITE-ProRule" id="PRU00047"/>
    </source>
</evidence>
<dbReference type="SUPFAM" id="SSF56672">
    <property type="entry name" value="DNA/RNA polymerases"/>
    <property type="match status" value="1"/>
</dbReference>
<feature type="coiled-coil region" evidence="9">
    <location>
        <begin position="380"/>
        <end position="407"/>
    </location>
</feature>
<reference evidence="13 14" key="1">
    <citation type="submission" date="2022-01" db="EMBL/GenBank/DDBJ databases">
        <title>A chromosomal length assembly of Cordylochernes scorpioides.</title>
        <authorList>
            <person name="Zeh D."/>
            <person name="Zeh J."/>
        </authorList>
    </citation>
    <scope>NUCLEOTIDE SEQUENCE [LARGE SCALE GENOMIC DNA]</scope>
    <source>
        <strain evidence="13">IN4F17</strain>
        <tissue evidence="13">Whole Body</tissue>
    </source>
</reference>
<keyword evidence="6" id="KW-0378">Hydrolase</keyword>
<dbReference type="InterPro" id="IPR041588">
    <property type="entry name" value="Integrase_H2C2"/>
</dbReference>
<dbReference type="EC" id="2.7.7.49" evidence="1"/>
<dbReference type="SMART" id="SM00343">
    <property type="entry name" value="ZnF_C2HC"/>
    <property type="match status" value="2"/>
</dbReference>
<dbReference type="Pfam" id="PF17917">
    <property type="entry name" value="RT_RNaseH"/>
    <property type="match status" value="1"/>
</dbReference>
<dbReference type="InterPro" id="IPR001969">
    <property type="entry name" value="Aspartic_peptidase_AS"/>
</dbReference>
<dbReference type="Gene3D" id="3.10.20.370">
    <property type="match status" value="1"/>
</dbReference>
<keyword evidence="8" id="KW-0479">Metal-binding</keyword>
<dbReference type="Proteomes" id="UP001235939">
    <property type="component" value="Chromosome 05"/>
</dbReference>
<dbReference type="PANTHER" id="PTHR37984:SF5">
    <property type="entry name" value="PROTEIN NYNRIN-LIKE"/>
    <property type="match status" value="1"/>
</dbReference>
<evidence type="ECO:0000313" key="13">
    <source>
        <dbReference type="EMBL" id="UYV67551.1"/>
    </source>
</evidence>
<dbReference type="CDD" id="cd01647">
    <property type="entry name" value="RT_LTR"/>
    <property type="match status" value="1"/>
</dbReference>
<dbReference type="InterPro" id="IPR036397">
    <property type="entry name" value="RNaseH_sf"/>
</dbReference>
<protein>
    <recommendedName>
        <fullName evidence="1">RNA-directed DNA polymerase</fullName>
        <ecNumber evidence="1">2.7.7.49</ecNumber>
    </recommendedName>
</protein>
<keyword evidence="9" id="KW-0175">Coiled coil</keyword>
<sequence length="1681" mass="193352">MNGHGCGKALGKDGVGLFQVKECCSLCCLVSQFIACNSTVALYTTETDLRTFRKAFPKTAKNGLTSDEISNIFEVYTRKNMFVADHLSRDPLKDEVDTSYLEGQTESVHMLLVTTDEKIKRLQKETHGDHTLIQLMEYAKNGWPKYKTKVCDEAKPYWQFQDEIHVSDGIVYKGNCIMVPSTLRKEILQVVHSSHQGIAASKEKARSAFYWPGMITQVENEVEKCRTCQEYSRKNPEESRIAHEIQEFPWEKIAVDFMEVSGTSSILVVDYHSKFVEIQKLSSKRETETIMQLKTIFRTHGIPRTLVSDNGPPFNSTGFKNFAQKYEFKHQTSSPKYPRSNGQVERTIQTIKGLIIKAVNSGRDPNLALMEFNNTPNFKMAKVKADLDDIEDNLKQAIDILKEQVNKSHQSGNAMFFKEAIEGIPEFDGSTVPIKKWLQEIDDNAILFGWTDLHTLVVAKKLLTGVAKLWLRSQPTFSTWPDLKEAITNEFDNPIDSRNIHILLTKRKKKQFESYYEYFLKMRELGSQGNLEEAVIIQYVIDGIPDQEFNKSILYGSTSYSDFKIKLKNYEMIKSKSNTNNTTSKVIPKPIDDKESKCFNCGKRGHLSRECRFKDLGKKCFSCNSFGHIANQCPTRSNANTLVKQVQTKPHDEKQNYLAETTQKGRMYKEIKINDHELQALIDTGSQLNLIRIDRYLAIGSPSFDADDRFISGIGNKRVKLLGKFKAEVKIDDILFVTIFNIVPEDSMKVEVIIGDEMLKEVHFSVVGDNIQIKPIQDDWIGQIGNVFHTESCPLDLAHITDPQLAKDILSIQKNYNPKEIKTTSIETKIILKTEVPLYQHPRRLSQKEAQEVDAQIDEWLKQGIIQKSNSEYASPIVLVKKKNGKTRICVDYRKLNKETVKDRYPLPLIEDQIDKLQAARLFSTIDLKNGFFHIPVAEDSRKLTSFVVPNGQYEFLKTPFGLCNAPAKFQRFINSIFAEEIQKGIVLTYLDDIVIPANDAEEALKHLKHVLKRAEEYGLQINWEKCQILKSEITYLGHEIKDGVIRPSDDKVTAVKRFPELKTIKQLQSFLGLTGYFRKFIKNYSIIAKPLSDMLKTNANFMMGPDQKQAFQDLKQILTNKPVLKIYQVGARTELHTDASKFGFGAILLQEDVDQKMHPVHYMSKKTNEAQQKYSSYELEVLAVVEAVKKFRIYLLGIKFKILTDCSAFTMTLKKKDLTTRVARWALLLEEYDYTIEHRPGSGMKHVDALSRNPVSMMIQTDTLVEKIRNAQGRDPLIKALLVIVKEKQVYDGYFEENNLLWKEVEGDRTLVIPKGMEMEIIKLAHEEGHFGVQKNFEMLKKEYYITDLKSKIKKYIQNCIPCILSNRKHGKQEGMLHPISKGDTPLDTYHIDHLGPLASTRKDYNYLLVITDGFTKFTWIYPTKTTRTSEVIQKLESQQQIFGNPRRIITDQGTAFTSNDFKEYCKEESIEHCCITTGVPRGNGQVERINRTIVSVLTKLSIDNPQEWHKHVRKLQKALNSTHQRSIRMSPFELLVGVKMRKEEDLRLLEMIEEELALTFDEERDQKRKAAKQEILKIQEENRNTFNKKRKKAFVYKEGDLVVIQKTQFATKSKLYPKYIGPYKVIKIKPNDRYNVEKFADFEGPNRTSCSADLMKPWFTQDEYPSELSEADEVQDGRM</sequence>
<dbReference type="InterPro" id="IPR001584">
    <property type="entry name" value="Integrase_cat-core"/>
</dbReference>
<dbReference type="Gene3D" id="3.30.420.10">
    <property type="entry name" value="Ribonuclease H-like superfamily/Ribonuclease H"/>
    <property type="match status" value="2"/>
</dbReference>
<evidence type="ECO:0000256" key="4">
    <source>
        <dbReference type="ARBA" id="ARBA00022722"/>
    </source>
</evidence>
<dbReference type="InterPro" id="IPR000477">
    <property type="entry name" value="RT_dom"/>
</dbReference>
<dbReference type="PROSITE" id="PS50158">
    <property type="entry name" value="ZF_CCHC"/>
    <property type="match status" value="2"/>
</dbReference>
<dbReference type="PROSITE" id="PS00141">
    <property type="entry name" value="ASP_PROTEASE"/>
    <property type="match status" value="1"/>
</dbReference>
<dbReference type="InterPro" id="IPR021109">
    <property type="entry name" value="Peptidase_aspartic_dom_sf"/>
</dbReference>
<evidence type="ECO:0000256" key="6">
    <source>
        <dbReference type="ARBA" id="ARBA00022801"/>
    </source>
</evidence>
<feature type="domain" description="Integrase catalytic" evidence="12">
    <location>
        <begin position="245"/>
        <end position="397"/>
    </location>
</feature>
<dbReference type="Gene3D" id="3.30.70.270">
    <property type="match status" value="2"/>
</dbReference>
<dbReference type="Gene3D" id="3.10.10.10">
    <property type="entry name" value="HIV Type 1 Reverse Transcriptase, subunit A, domain 1"/>
    <property type="match status" value="1"/>
</dbReference>
<dbReference type="Gene3D" id="2.40.70.10">
    <property type="entry name" value="Acid Proteases"/>
    <property type="match status" value="1"/>
</dbReference>
<evidence type="ECO:0000256" key="3">
    <source>
        <dbReference type="ARBA" id="ARBA00022695"/>
    </source>
</evidence>
<keyword evidence="7" id="KW-0695">RNA-directed DNA polymerase</keyword>
<accession>A0ABY6KFC7</accession>
<evidence type="ECO:0000259" key="10">
    <source>
        <dbReference type="PROSITE" id="PS50158"/>
    </source>
</evidence>
<dbReference type="SUPFAM" id="SSF53098">
    <property type="entry name" value="Ribonuclease H-like"/>
    <property type="match status" value="2"/>
</dbReference>
<keyword evidence="14" id="KW-1185">Reference proteome</keyword>
<evidence type="ECO:0000256" key="1">
    <source>
        <dbReference type="ARBA" id="ARBA00012493"/>
    </source>
</evidence>
<proteinExistence type="predicted"/>
<dbReference type="EMBL" id="CP092867">
    <property type="protein sequence ID" value="UYV67551.1"/>
    <property type="molecule type" value="Genomic_DNA"/>
</dbReference>
<dbReference type="Gene3D" id="4.10.60.10">
    <property type="entry name" value="Zinc finger, CCHC-type"/>
    <property type="match status" value="1"/>
</dbReference>
<dbReference type="InterPro" id="IPR001878">
    <property type="entry name" value="Znf_CCHC"/>
</dbReference>
<dbReference type="InterPro" id="IPR043502">
    <property type="entry name" value="DNA/RNA_pol_sf"/>
</dbReference>
<evidence type="ECO:0000256" key="2">
    <source>
        <dbReference type="ARBA" id="ARBA00022679"/>
    </source>
</evidence>
<keyword evidence="3" id="KW-0548">Nucleotidyltransferase</keyword>
<dbReference type="SUPFAM" id="SSF57756">
    <property type="entry name" value="Retrovirus zinc finger-like domains"/>
    <property type="match status" value="1"/>
</dbReference>
<gene>
    <name evidence="13" type="ORF">LAZ67_5001176</name>
</gene>
<feature type="domain" description="CCHC-type" evidence="10">
    <location>
        <begin position="597"/>
        <end position="612"/>
    </location>
</feature>
<dbReference type="CDD" id="cd00303">
    <property type="entry name" value="retropepsin_like"/>
    <property type="match status" value="1"/>
</dbReference>
<evidence type="ECO:0000259" key="11">
    <source>
        <dbReference type="PROSITE" id="PS50878"/>
    </source>
</evidence>
<keyword evidence="8" id="KW-0862">Zinc</keyword>